<organism evidence="1 2">
    <name type="scientific">Gossypium barbadense</name>
    <name type="common">Sea Island cotton</name>
    <name type="synonym">Hibiscus barbadensis</name>
    <dbReference type="NCBI Taxonomy" id="3634"/>
    <lineage>
        <taxon>Eukaryota</taxon>
        <taxon>Viridiplantae</taxon>
        <taxon>Streptophyta</taxon>
        <taxon>Embryophyta</taxon>
        <taxon>Tracheophyta</taxon>
        <taxon>Spermatophyta</taxon>
        <taxon>Magnoliopsida</taxon>
        <taxon>eudicotyledons</taxon>
        <taxon>Gunneridae</taxon>
        <taxon>Pentapetalae</taxon>
        <taxon>rosids</taxon>
        <taxon>malvids</taxon>
        <taxon>Malvales</taxon>
        <taxon>Malvaceae</taxon>
        <taxon>Malvoideae</taxon>
        <taxon>Gossypium</taxon>
    </lineage>
</organism>
<dbReference type="EMBL" id="KZ666259">
    <property type="protein sequence ID" value="PPR95540.1"/>
    <property type="molecule type" value="Genomic_DNA"/>
</dbReference>
<protein>
    <submittedName>
        <fullName evidence="1">Uncharacterized protein</fullName>
    </submittedName>
</protein>
<evidence type="ECO:0000313" key="1">
    <source>
        <dbReference type="EMBL" id="PPR95540.1"/>
    </source>
</evidence>
<gene>
    <name evidence="1" type="ORF">GOBAR_AA25128</name>
</gene>
<dbReference type="Proteomes" id="UP000239757">
    <property type="component" value="Unassembled WGS sequence"/>
</dbReference>
<reference evidence="1 2" key="1">
    <citation type="submission" date="2015-01" db="EMBL/GenBank/DDBJ databases">
        <title>Genome of allotetraploid Gossypium barbadense reveals genomic plasticity and fiber elongation in cotton evolution.</title>
        <authorList>
            <person name="Chen X."/>
            <person name="Liu X."/>
            <person name="Zhao B."/>
            <person name="Zheng H."/>
            <person name="Hu Y."/>
            <person name="Lu G."/>
            <person name="Yang C."/>
            <person name="Chen J."/>
            <person name="Shan C."/>
            <person name="Zhang L."/>
            <person name="Zhou Y."/>
            <person name="Wang L."/>
            <person name="Guo W."/>
            <person name="Bai Y."/>
            <person name="Ruan J."/>
            <person name="Shangguan X."/>
            <person name="Mao Y."/>
            <person name="Jiang J."/>
            <person name="Zhu Y."/>
            <person name="Lei J."/>
            <person name="Kang H."/>
            <person name="Chen S."/>
            <person name="He X."/>
            <person name="Wang R."/>
            <person name="Wang Y."/>
            <person name="Chen J."/>
            <person name="Wang L."/>
            <person name="Yu S."/>
            <person name="Wang B."/>
            <person name="Wei J."/>
            <person name="Song S."/>
            <person name="Lu X."/>
            <person name="Gao Z."/>
            <person name="Gu W."/>
            <person name="Deng X."/>
            <person name="Ma D."/>
            <person name="Wang S."/>
            <person name="Liang W."/>
            <person name="Fang L."/>
            <person name="Cai C."/>
            <person name="Zhu X."/>
            <person name="Zhou B."/>
            <person name="Zhang Y."/>
            <person name="Chen Z."/>
            <person name="Xu S."/>
            <person name="Zhu R."/>
            <person name="Wang S."/>
            <person name="Zhang T."/>
            <person name="Zhao G."/>
        </authorList>
    </citation>
    <scope>NUCLEOTIDE SEQUENCE [LARGE SCALE GENOMIC DNA]</scope>
    <source>
        <strain evidence="2">cv. Xinhai21</strain>
        <tissue evidence="1">Leaf</tissue>
    </source>
</reference>
<dbReference type="OrthoDB" id="943280at2759"/>
<name>A0A2P5WWR9_GOSBA</name>
<accession>A0A2P5WWR9</accession>
<sequence>MGMQLRRALGKIKPSSHQAIFLQRRVMGYGTMKHHVEGNTCSTSTSASPEIVARRFEATVARFLRLMQTNTRLSRKMTAMQVKKKYVKHTRRQGWFFYVIDQDVDGSKLTKLVLYRQANAQRKTWMLILFRDCSFLV</sequence>
<dbReference type="AlphaFoldDB" id="A0A2P5WWR9"/>
<evidence type="ECO:0000313" key="2">
    <source>
        <dbReference type="Proteomes" id="UP000239757"/>
    </source>
</evidence>
<proteinExistence type="predicted"/>